<organism evidence="1 2">
    <name type="scientific">Eleginops maclovinus</name>
    <name type="common">Patagonian blennie</name>
    <name type="synonym">Eleginus maclovinus</name>
    <dbReference type="NCBI Taxonomy" id="56733"/>
    <lineage>
        <taxon>Eukaryota</taxon>
        <taxon>Metazoa</taxon>
        <taxon>Chordata</taxon>
        <taxon>Craniata</taxon>
        <taxon>Vertebrata</taxon>
        <taxon>Euteleostomi</taxon>
        <taxon>Actinopterygii</taxon>
        <taxon>Neopterygii</taxon>
        <taxon>Teleostei</taxon>
        <taxon>Neoteleostei</taxon>
        <taxon>Acanthomorphata</taxon>
        <taxon>Eupercaria</taxon>
        <taxon>Perciformes</taxon>
        <taxon>Notothenioidei</taxon>
        <taxon>Eleginopidae</taxon>
        <taxon>Eleginops</taxon>
    </lineage>
</organism>
<sequence>MRRDISISKDQTLAPPRGSADLELNQRVRSACEGRPGAHICQTGLKPGEAGTRSPPYFMVFHHLYRDLPAGHSSVRLHAKGFSTRGRPSRFCGGMKEVSRGFICILQDQGLVWRSMSLRPGYIDIKKHEGIEALRL</sequence>
<protein>
    <submittedName>
        <fullName evidence="1">Uncharacterized protein</fullName>
    </submittedName>
</protein>
<dbReference type="EMBL" id="JAUZQC010000010">
    <property type="protein sequence ID" value="KAK5864302.1"/>
    <property type="molecule type" value="Genomic_DNA"/>
</dbReference>
<comment type="caution">
    <text evidence="1">The sequence shown here is derived from an EMBL/GenBank/DDBJ whole genome shotgun (WGS) entry which is preliminary data.</text>
</comment>
<reference evidence="1 2" key="1">
    <citation type="journal article" date="2023" name="Genes (Basel)">
        <title>Chromosome-Level Genome Assembly and Circadian Gene Repertoire of the Patagonia Blennie Eleginops maclovinus-The Closest Ancestral Proxy of Antarctic Cryonotothenioids.</title>
        <authorList>
            <person name="Cheng C.C."/>
            <person name="Rivera-Colon A.G."/>
            <person name="Minhas B.F."/>
            <person name="Wilson L."/>
            <person name="Rayamajhi N."/>
            <person name="Vargas-Chacoff L."/>
            <person name="Catchen J.M."/>
        </authorList>
    </citation>
    <scope>NUCLEOTIDE SEQUENCE [LARGE SCALE GENOMIC DNA]</scope>
    <source>
        <strain evidence="1">JMC-PN-2008</strain>
    </source>
</reference>
<reference evidence="1 2" key="2">
    <citation type="journal article" date="2023" name="Mol. Biol. Evol.">
        <title>Genomics of Secondarily Temperate Adaptation in the Only Non-Antarctic Icefish.</title>
        <authorList>
            <person name="Rivera-Colon A.G."/>
            <person name="Rayamajhi N."/>
            <person name="Minhas B.F."/>
            <person name="Madrigal G."/>
            <person name="Bilyk K.T."/>
            <person name="Yoon V."/>
            <person name="Hune M."/>
            <person name="Gregory S."/>
            <person name="Cheng C.H.C."/>
            <person name="Catchen J.M."/>
        </authorList>
    </citation>
    <scope>NUCLEOTIDE SEQUENCE [LARGE SCALE GENOMIC DNA]</scope>
    <source>
        <strain evidence="1">JMC-PN-2008</strain>
    </source>
</reference>
<dbReference type="AlphaFoldDB" id="A0AAN7XNT0"/>
<evidence type="ECO:0000313" key="2">
    <source>
        <dbReference type="Proteomes" id="UP001346869"/>
    </source>
</evidence>
<keyword evidence="2" id="KW-1185">Reference proteome</keyword>
<accession>A0AAN7XNT0</accession>
<evidence type="ECO:0000313" key="1">
    <source>
        <dbReference type="EMBL" id="KAK5864302.1"/>
    </source>
</evidence>
<dbReference type="Proteomes" id="UP001346869">
    <property type="component" value="Unassembled WGS sequence"/>
</dbReference>
<name>A0AAN7XNT0_ELEMC</name>
<gene>
    <name evidence="1" type="ORF">PBY51_015554</name>
</gene>
<proteinExistence type="predicted"/>